<feature type="transmembrane region" description="Helical" evidence="1">
    <location>
        <begin position="94"/>
        <end position="115"/>
    </location>
</feature>
<dbReference type="Proteomes" id="UP000252118">
    <property type="component" value="Unassembled WGS sequence"/>
</dbReference>
<evidence type="ECO:0000313" key="2">
    <source>
        <dbReference type="EMBL" id="RBP06198.1"/>
    </source>
</evidence>
<dbReference type="AlphaFoldDB" id="A0A366EUZ1"/>
<evidence type="ECO:0000256" key="1">
    <source>
        <dbReference type="SAM" id="Phobius"/>
    </source>
</evidence>
<gene>
    <name evidence="2" type="ORF">DET59_103330</name>
</gene>
<feature type="transmembrane region" description="Helical" evidence="1">
    <location>
        <begin position="61"/>
        <end position="82"/>
    </location>
</feature>
<reference evidence="2 3" key="1">
    <citation type="submission" date="2018-06" db="EMBL/GenBank/DDBJ databases">
        <title>Freshwater and sediment microbial communities from various areas in North America, analyzing microbe dynamics in response to fracking.</title>
        <authorList>
            <person name="Lamendella R."/>
        </authorList>
    </citation>
    <scope>NUCLEOTIDE SEQUENCE [LARGE SCALE GENOMIC DNA]</scope>
    <source>
        <strain evidence="2 3">97B</strain>
    </source>
</reference>
<dbReference type="OrthoDB" id="2591789at2"/>
<feature type="transmembrane region" description="Helical" evidence="1">
    <location>
        <begin position="127"/>
        <end position="152"/>
    </location>
</feature>
<accession>A0A366EUZ1</accession>
<keyword evidence="1" id="KW-0812">Transmembrane</keyword>
<dbReference type="EMBL" id="QNRJ01000003">
    <property type="protein sequence ID" value="RBP06198.1"/>
    <property type="molecule type" value="Genomic_DNA"/>
</dbReference>
<proteinExistence type="predicted"/>
<name>A0A366EUZ1_9BACI</name>
<keyword evidence="1" id="KW-0472">Membrane</keyword>
<sequence length="189" mass="22232">MSESQQTMLDRLKEIQENQTDMWTSYWQQYSDFATWPFWVLVALFVLPLIVLFFRIDKRKALLLGFYGYNVHVFFTYVDAIGANMVKWFYPYKIFPVLASSVSLDVSLVPVAYMLMYQFTLNHHKNYYLFMVLLSAVFAFAFKPLLVTIGLFEMGDGTNYFTLFIGYVVVGLMAKWITNVFVYLEKKAH</sequence>
<dbReference type="InterPro" id="IPR048147">
    <property type="entry name" value="CBO0543-like"/>
</dbReference>
<protein>
    <submittedName>
        <fullName evidence="2">Uncharacterized protein</fullName>
    </submittedName>
</protein>
<dbReference type="NCBIfam" id="NF041644">
    <property type="entry name" value="CBO0543_fam"/>
    <property type="match status" value="1"/>
</dbReference>
<organism evidence="2 3">
    <name type="scientific">Rossellomorea aquimaris</name>
    <dbReference type="NCBI Taxonomy" id="189382"/>
    <lineage>
        <taxon>Bacteria</taxon>
        <taxon>Bacillati</taxon>
        <taxon>Bacillota</taxon>
        <taxon>Bacilli</taxon>
        <taxon>Bacillales</taxon>
        <taxon>Bacillaceae</taxon>
        <taxon>Rossellomorea</taxon>
    </lineage>
</organism>
<dbReference type="RefSeq" id="WP_113968745.1">
    <property type="nucleotide sequence ID" value="NZ_QNRJ01000003.1"/>
</dbReference>
<feature type="transmembrane region" description="Helical" evidence="1">
    <location>
        <begin position="36"/>
        <end position="54"/>
    </location>
</feature>
<feature type="transmembrane region" description="Helical" evidence="1">
    <location>
        <begin position="164"/>
        <end position="184"/>
    </location>
</feature>
<keyword evidence="1" id="KW-1133">Transmembrane helix</keyword>
<comment type="caution">
    <text evidence="2">The sequence shown here is derived from an EMBL/GenBank/DDBJ whole genome shotgun (WGS) entry which is preliminary data.</text>
</comment>
<evidence type="ECO:0000313" key="3">
    <source>
        <dbReference type="Proteomes" id="UP000252118"/>
    </source>
</evidence>